<sequence length="51" mass="5765">MLCCQIFRSLELATLERSKANHVVFNRVLRHFLSSSARGRAPVSCRCSPCI</sequence>
<protein>
    <submittedName>
        <fullName evidence="1 2">Uncharacterized protein</fullName>
    </submittedName>
</protein>
<evidence type="ECO:0000313" key="1">
    <source>
        <dbReference type="EMBL" id="EEC18368.1"/>
    </source>
</evidence>
<keyword evidence="3" id="KW-1185">Reference proteome</keyword>
<proteinExistence type="predicted"/>
<reference evidence="2" key="2">
    <citation type="submission" date="2020-05" db="UniProtKB">
        <authorList>
            <consortium name="EnsemblMetazoa"/>
        </authorList>
    </citation>
    <scope>IDENTIFICATION</scope>
    <source>
        <strain evidence="2">wikel</strain>
    </source>
</reference>
<dbReference type="EMBL" id="DS940849">
    <property type="protein sequence ID" value="EEC18368.1"/>
    <property type="molecule type" value="Genomic_DNA"/>
</dbReference>
<accession>B7QHP6</accession>
<reference evidence="1 3" key="1">
    <citation type="submission" date="2008-03" db="EMBL/GenBank/DDBJ databases">
        <title>Annotation of Ixodes scapularis.</title>
        <authorList>
            <consortium name="Ixodes scapularis Genome Project Consortium"/>
            <person name="Caler E."/>
            <person name="Hannick L.I."/>
            <person name="Bidwell S."/>
            <person name="Joardar V."/>
            <person name="Thiagarajan M."/>
            <person name="Amedeo P."/>
            <person name="Galinsky K.J."/>
            <person name="Schobel S."/>
            <person name="Inman J."/>
            <person name="Hostetler J."/>
            <person name="Miller J."/>
            <person name="Hammond M."/>
            <person name="Megy K."/>
            <person name="Lawson D."/>
            <person name="Kodira C."/>
            <person name="Sutton G."/>
            <person name="Meyer J."/>
            <person name="Hill C.A."/>
            <person name="Birren B."/>
            <person name="Nene V."/>
            <person name="Collins F."/>
            <person name="Alarcon-Chaidez F."/>
            <person name="Wikel S."/>
            <person name="Strausberg R."/>
        </authorList>
    </citation>
    <scope>NUCLEOTIDE SEQUENCE [LARGE SCALE GENOMIC DNA]</scope>
    <source>
        <strain evidence="3">Wikel</strain>
        <strain evidence="1">Wikel colony</strain>
    </source>
</reference>
<evidence type="ECO:0000313" key="2">
    <source>
        <dbReference type="EnsemblMetazoa" id="ISCW014489-PA"/>
    </source>
</evidence>
<organism>
    <name type="scientific">Ixodes scapularis</name>
    <name type="common">Black-legged tick</name>
    <name type="synonym">Deer tick</name>
    <dbReference type="NCBI Taxonomy" id="6945"/>
    <lineage>
        <taxon>Eukaryota</taxon>
        <taxon>Metazoa</taxon>
        <taxon>Ecdysozoa</taxon>
        <taxon>Arthropoda</taxon>
        <taxon>Chelicerata</taxon>
        <taxon>Arachnida</taxon>
        <taxon>Acari</taxon>
        <taxon>Parasitiformes</taxon>
        <taxon>Ixodida</taxon>
        <taxon>Ixodoidea</taxon>
        <taxon>Ixodidae</taxon>
        <taxon>Ixodinae</taxon>
        <taxon>Ixodes</taxon>
    </lineage>
</organism>
<dbReference type="Proteomes" id="UP000001555">
    <property type="component" value="Unassembled WGS sequence"/>
</dbReference>
<name>B7QHP6_IXOSC</name>
<dbReference type="AlphaFoldDB" id="B7QHP6"/>
<dbReference type="EMBL" id="ABJB010345828">
    <property type="status" value="NOT_ANNOTATED_CDS"/>
    <property type="molecule type" value="Genomic_DNA"/>
</dbReference>
<gene>
    <name evidence="1" type="ORF">IscW_ISCW014489</name>
</gene>
<dbReference type="HOGENOM" id="CLU_3108762_0_0_1"/>
<dbReference type="VEuPathDB" id="VectorBase:ISCI014489"/>
<evidence type="ECO:0000313" key="3">
    <source>
        <dbReference type="Proteomes" id="UP000001555"/>
    </source>
</evidence>
<dbReference type="InParanoid" id="B7QHP6"/>
<dbReference type="PaxDb" id="6945-B7QHP6"/>
<dbReference type="EnsemblMetazoa" id="ISCW014489-RA">
    <property type="protein sequence ID" value="ISCW014489-PA"/>
    <property type="gene ID" value="ISCW014489"/>
</dbReference>
<dbReference type="VEuPathDB" id="VectorBase:ISCW014489"/>